<evidence type="ECO:0000256" key="6">
    <source>
        <dbReference type="ARBA" id="ARBA00093266"/>
    </source>
</evidence>
<keyword evidence="5" id="KW-0007">Acetylation</keyword>
<evidence type="ECO:0000313" key="12">
    <source>
        <dbReference type="EMBL" id="KAL2322983.1"/>
    </source>
</evidence>
<keyword evidence="4" id="KW-0694">RNA-binding</keyword>
<evidence type="ECO:0000313" key="13">
    <source>
        <dbReference type="Proteomes" id="UP001603857"/>
    </source>
</evidence>
<accession>A0ABD1LI10</accession>
<dbReference type="InterPro" id="IPR029026">
    <property type="entry name" value="tRNA_m1G_MTases_N"/>
</dbReference>
<dbReference type="InterPro" id="IPR001537">
    <property type="entry name" value="SpoU_MeTrfase"/>
</dbReference>
<evidence type="ECO:0000256" key="5">
    <source>
        <dbReference type="ARBA" id="ARBA00022990"/>
    </source>
</evidence>
<dbReference type="Gene3D" id="3.40.1280.10">
    <property type="match status" value="1"/>
</dbReference>
<dbReference type="EC" id="2.1.1.34" evidence="8"/>
<keyword evidence="13" id="KW-1185">Reference proteome</keyword>
<gene>
    <name evidence="12" type="ORF">Fmac_027362</name>
</gene>
<evidence type="ECO:0000256" key="8">
    <source>
        <dbReference type="ARBA" id="ARBA00093594"/>
    </source>
</evidence>
<evidence type="ECO:0000256" key="9">
    <source>
        <dbReference type="ARBA" id="ARBA00093636"/>
    </source>
</evidence>
<dbReference type="GO" id="GO:0141100">
    <property type="term" value="F:tRNA (guanine(18)-2'-O)-methyltransferase activity"/>
    <property type="evidence" value="ECO:0007669"/>
    <property type="project" value="UniProtKB-EC"/>
</dbReference>
<dbReference type="Proteomes" id="UP001603857">
    <property type="component" value="Unassembled WGS sequence"/>
</dbReference>
<dbReference type="Pfam" id="PF00588">
    <property type="entry name" value="SpoU_methylase"/>
    <property type="match status" value="1"/>
</dbReference>
<comment type="caution">
    <text evidence="12">The sequence shown here is derived from an EMBL/GenBank/DDBJ whole genome shotgun (WGS) entry which is preliminary data.</text>
</comment>
<name>A0ABD1LI10_9FABA</name>
<proteinExistence type="predicted"/>
<dbReference type="PANTHER" id="PTHR12029">
    <property type="entry name" value="RNA METHYLTRANSFERASE"/>
    <property type="match status" value="1"/>
</dbReference>
<dbReference type="GO" id="GO:0032259">
    <property type="term" value="P:methylation"/>
    <property type="evidence" value="ECO:0007669"/>
    <property type="project" value="UniProtKB-KW"/>
</dbReference>
<comment type="function">
    <text evidence="7">S-adenosyl-L-methionine-dependent 2'-O-ribose methyltransferase that catalyzes the formation of 2'-O-methylguanosine at position 18 (Gm18) in a subset of tRNA. Selectively mediates Gm18 methylation of tRNAGln-TTG/CTG and tRNASer-TGA/GCT. Gm18 modification can enhance the stability of modified tRNAs.</text>
</comment>
<dbReference type="InterPro" id="IPR029028">
    <property type="entry name" value="Alpha/beta_knot_MTases"/>
</dbReference>
<evidence type="ECO:0000259" key="11">
    <source>
        <dbReference type="Pfam" id="PF00588"/>
    </source>
</evidence>
<dbReference type="InterPro" id="IPR044748">
    <property type="entry name" value="Trm3/TARBP1_C"/>
</dbReference>
<sequence length="1841" mass="208778">MSEAEAAAAEAGSMASLVALLSKSCYQVPPSAVPPMLDCILVSTGLSPSSLFASLLHDFPLILKDIINGGDNLDADKRLHLVSLMGAFCHLLKKTGVGCDAMGSFVWGCFLPLAKVLPPLQHDLLNQIIDSIMGVVIQTRAWEVIEATLVPIFLRSIGISMGMLHNDDLDFFEWSSNSSHQNLSHVMIDPLMDKELFLSPSDSFKLPTSCNVLTVILEASLQYMQTYILPKSAERKGCIADKFVKVLIWELCNMIERMLLHSSEHRSCAIGLLPIILKALPANCSFEISIRGKKHEFSWEYFFTRLWNCCRNLFSIGPLERREAYNILSLYFSFSWSKEECEDADSIIKTDKFDIRAEKEFWDEIKIGLVDKENLVRKQSLHILKMALNLQGGTNSISSISKRDSNEKCSAPHGVTKREKWAYKEAKSLGVGNLPMIDDLINNSQQYWDAFVLLYEMLEEYGTHLVEAAWNHQVSLLFKFSGSYFNVGNSISNVQNRFEIYGETFDWLSILWERGLLHDNPQVRCLIMQSFLDINWENYENYIKSVPETFVFGPFMEGLNDSIHHKEFGVKGVYMSRVIEGAAQFLRCYVSFVAPRKYIAFLCNLASIAKHQSFGRAGLMALAECIASAASGFGILNRVRNESFKVTFPMEFVSEMENRTDKIELLDIFRYVIESSKQHFNPSYRLQVCGKILEAAVYVVCPFDIPLEILLLFISAFPKEFTDYGGQLRVTVQRWLSGCGYKDRCANCCNNEINLWKSLYDFPESFVSNNIDVSLTYDDEDLSAWESEASRWAKVLFLVIKEEHPMEPIFVFIRNSSTNILKQNHDTRYTVVKFLILVLSVILELHRAMERTVEYGNKARTNTENAFPVVVDDLGFIDDISVKLSDEFLYLLDDLVQFAKQSCSVFWSDVVTEDTALPGAVKGKLGGPSQRRLSVSATAAVLQAMMSVKAISLILWWCNQIRRNAPHNSAFTFLWQFFWTTTRASCPCSEMEAEISLAAYEALVSVVRVLASLYFPHLFNLVKENEQLFSETEGKPQLDYMCVSFIENINVLLGSGILARTRRAVLLDIKWACLESLLSISSCALKNGFNLEENYKFFSDDTLKCIFSDLVESLENAGESCVLPMLRSLRMLFVLVAKVATKAVVSNCQLVDSQMMWNLVHSSWILHISCNKRRVASIAALLSSVLHPFVFNDENMHQTDTAPGPLKWFIENLLEEGAKSPRTIRLTALHLTGLWLSNPRIIKFYLKELKLLSLYGSVAFDEDFEAELTDNNDARLEVSLLARSPDPELTEAFINTELYARVSVAVLFFKLADLARIVGSPNEDAICISAQESGKLFLLELLDSVVNDKNLAKELYKKYSSIHRRKIRAWQIICVLSPFVEEDIVGKVVEYLYVSLNRNNLPAVRQYLETFAINIYLKFPSLVKEQLVPILRDYDMRQQALSSYVFIAANVILKSSKDVQSSHLDELFPPLVPLLTSHHHSLRGFTQLLVFQILHKLFPLLNYASSEMLPLEKRCFEDLKTYLARNSDCARLRASMEGYLDAYDPNSSATPAGIFINRVEEDDFECVPTSLMEQVLKFLNDVREDLRCSMAKDAVTIRNETLNFNGDKHCKENLSGGIEGTMLKDMFSDFQKKITFTKHDNRGNEASFLYGNNETYKKMAEIERDDLLLDQLLQSSRSSLDRQKTSRQNFILVASLLDRIPNLAGLARTCEVFRASGLAIADTKIINDKQFQLISVTAEKWVPIIEVPLDSIKAYLQKKKREGFSVLGLEQTANSVPLDQYIFPKKMVLVLGREKEGIPVDVIHILDACIEIPQFGVVRSLNVHVSGAIALWEYTRQQRSQ</sequence>
<protein>
    <recommendedName>
        <fullName evidence="9">tRNA (guanosine(18)-2'-O)-methyltransferase TARBP1</fullName>
        <ecNumber evidence="8">2.1.1.34</ecNumber>
    </recommendedName>
    <alternativeName>
        <fullName evidence="10">TAR RNA-binding protein 1</fullName>
    </alternativeName>
</protein>
<dbReference type="CDD" id="cd18091">
    <property type="entry name" value="SpoU-like_TRM3-like"/>
    <property type="match status" value="1"/>
</dbReference>
<keyword evidence="2" id="KW-0808">Transferase</keyword>
<dbReference type="GO" id="GO:0003723">
    <property type="term" value="F:RNA binding"/>
    <property type="evidence" value="ECO:0007669"/>
    <property type="project" value="UniProtKB-KW"/>
</dbReference>
<dbReference type="EMBL" id="JBGMDY010000009">
    <property type="protein sequence ID" value="KAL2322983.1"/>
    <property type="molecule type" value="Genomic_DNA"/>
</dbReference>
<comment type="catalytic activity">
    <reaction evidence="6">
        <text>guanosine(18) in tRNA + S-adenosyl-L-methionine = 2'-O-methylguanosine(18) in tRNA + S-adenosyl-L-homocysteine + H(+)</text>
        <dbReference type="Rhea" id="RHEA:20077"/>
        <dbReference type="Rhea" id="RHEA-COMP:10190"/>
        <dbReference type="Rhea" id="RHEA-COMP:10192"/>
        <dbReference type="ChEBI" id="CHEBI:15378"/>
        <dbReference type="ChEBI" id="CHEBI:57856"/>
        <dbReference type="ChEBI" id="CHEBI:59789"/>
        <dbReference type="ChEBI" id="CHEBI:74269"/>
        <dbReference type="ChEBI" id="CHEBI:74445"/>
        <dbReference type="EC" id="2.1.1.34"/>
    </reaction>
    <physiologicalReaction direction="left-to-right" evidence="6">
        <dbReference type="Rhea" id="RHEA:20078"/>
    </physiologicalReaction>
</comment>
<evidence type="ECO:0000256" key="3">
    <source>
        <dbReference type="ARBA" id="ARBA00022691"/>
    </source>
</evidence>
<keyword evidence="1" id="KW-0489">Methyltransferase</keyword>
<dbReference type="InterPro" id="IPR045330">
    <property type="entry name" value="TRM3/TARBP1"/>
</dbReference>
<evidence type="ECO:0000256" key="2">
    <source>
        <dbReference type="ARBA" id="ARBA00022679"/>
    </source>
</evidence>
<dbReference type="SUPFAM" id="SSF75217">
    <property type="entry name" value="alpha/beta knot"/>
    <property type="match status" value="1"/>
</dbReference>
<keyword evidence="3" id="KW-0949">S-adenosyl-L-methionine</keyword>
<evidence type="ECO:0000256" key="1">
    <source>
        <dbReference type="ARBA" id="ARBA00022603"/>
    </source>
</evidence>
<reference evidence="12 13" key="1">
    <citation type="submission" date="2024-08" db="EMBL/GenBank/DDBJ databases">
        <title>Insights into the chromosomal genome structure of Flemingia macrophylla.</title>
        <authorList>
            <person name="Ding Y."/>
            <person name="Zhao Y."/>
            <person name="Bi W."/>
            <person name="Wu M."/>
            <person name="Zhao G."/>
            <person name="Gong Y."/>
            <person name="Li W."/>
            <person name="Zhang P."/>
        </authorList>
    </citation>
    <scope>NUCLEOTIDE SEQUENCE [LARGE SCALE GENOMIC DNA]</scope>
    <source>
        <strain evidence="12">DYQJB</strain>
        <tissue evidence="12">Leaf</tissue>
    </source>
</reference>
<evidence type="ECO:0000256" key="4">
    <source>
        <dbReference type="ARBA" id="ARBA00022884"/>
    </source>
</evidence>
<feature type="domain" description="tRNA/rRNA methyltransferase SpoU type" evidence="11">
    <location>
        <begin position="1690"/>
        <end position="1832"/>
    </location>
</feature>
<dbReference type="FunFam" id="3.40.1280.10:FF:000010">
    <property type="entry name" value="probable methyltransferase TARBP1"/>
    <property type="match status" value="1"/>
</dbReference>
<evidence type="ECO:0000256" key="10">
    <source>
        <dbReference type="ARBA" id="ARBA00093656"/>
    </source>
</evidence>
<evidence type="ECO:0000256" key="7">
    <source>
        <dbReference type="ARBA" id="ARBA00093361"/>
    </source>
</evidence>
<dbReference type="PANTHER" id="PTHR12029:SF11">
    <property type="entry name" value="METHYLTRANSFERASE TARBP1-RELATED"/>
    <property type="match status" value="1"/>
</dbReference>
<organism evidence="12 13">
    <name type="scientific">Flemingia macrophylla</name>
    <dbReference type="NCBI Taxonomy" id="520843"/>
    <lineage>
        <taxon>Eukaryota</taxon>
        <taxon>Viridiplantae</taxon>
        <taxon>Streptophyta</taxon>
        <taxon>Embryophyta</taxon>
        <taxon>Tracheophyta</taxon>
        <taxon>Spermatophyta</taxon>
        <taxon>Magnoliopsida</taxon>
        <taxon>eudicotyledons</taxon>
        <taxon>Gunneridae</taxon>
        <taxon>Pentapetalae</taxon>
        <taxon>rosids</taxon>
        <taxon>fabids</taxon>
        <taxon>Fabales</taxon>
        <taxon>Fabaceae</taxon>
        <taxon>Papilionoideae</taxon>
        <taxon>50 kb inversion clade</taxon>
        <taxon>NPAAA clade</taxon>
        <taxon>indigoferoid/millettioid clade</taxon>
        <taxon>Phaseoleae</taxon>
        <taxon>Flemingia</taxon>
    </lineage>
</organism>